<dbReference type="SUPFAM" id="SSF88659">
    <property type="entry name" value="Sigma3 and sigma4 domains of RNA polymerase sigma factors"/>
    <property type="match status" value="1"/>
</dbReference>
<proteinExistence type="inferred from homology"/>
<feature type="domain" description="RNA polymerase sigma factor 70 region 4 type 2" evidence="8">
    <location>
        <begin position="133"/>
        <end position="184"/>
    </location>
</feature>
<protein>
    <recommendedName>
        <fullName evidence="6">RNA polymerase sigma factor</fullName>
    </recommendedName>
</protein>
<dbReference type="Pfam" id="PF04542">
    <property type="entry name" value="Sigma70_r2"/>
    <property type="match status" value="1"/>
</dbReference>
<dbReference type="GO" id="GO:0006352">
    <property type="term" value="P:DNA-templated transcription initiation"/>
    <property type="evidence" value="ECO:0007669"/>
    <property type="project" value="InterPro"/>
</dbReference>
<dbReference type="InterPro" id="IPR000838">
    <property type="entry name" value="RNA_pol_sigma70_ECF_CS"/>
</dbReference>
<evidence type="ECO:0000256" key="2">
    <source>
        <dbReference type="ARBA" id="ARBA00023015"/>
    </source>
</evidence>
<sequence length="193" mass="22662">MVTEETTDSRLEDQDQYILKRFKEPGGQHEAFQQLVRTYQERIYSIVRKMVIDHDDADDVVQETFIKVWRNLEKFQGDAQLYTWLYRIATNECLRFLQKKKKRSLLSLGDANTELMEKVDQTPSLDGDEIQKRLQKALLQLPDKQRLVFNLKYFEDLKYEAIANITGTSVGGLKASYHLAVKKIEAYLQHQTI</sequence>
<comment type="similarity">
    <text evidence="1 6">Belongs to the sigma-70 factor family. ECF subfamily.</text>
</comment>
<dbReference type="NCBIfam" id="TIGR02937">
    <property type="entry name" value="sigma70-ECF"/>
    <property type="match status" value="1"/>
</dbReference>
<dbReference type="InterPro" id="IPR013325">
    <property type="entry name" value="RNA_pol_sigma_r2"/>
</dbReference>
<dbReference type="GO" id="GO:0003677">
    <property type="term" value="F:DNA binding"/>
    <property type="evidence" value="ECO:0007669"/>
    <property type="project" value="UniProtKB-KW"/>
</dbReference>
<dbReference type="InterPro" id="IPR007627">
    <property type="entry name" value="RNA_pol_sigma70_r2"/>
</dbReference>
<dbReference type="InterPro" id="IPR014284">
    <property type="entry name" value="RNA_pol_sigma-70_dom"/>
</dbReference>
<gene>
    <name evidence="9" type="ORF">K4G66_14100</name>
</gene>
<evidence type="ECO:0000256" key="5">
    <source>
        <dbReference type="ARBA" id="ARBA00023163"/>
    </source>
</evidence>
<reference evidence="9" key="2">
    <citation type="journal article" date="2024" name="Antonie Van Leeuwenhoek">
        <title>Roseihalotalea indica gen. nov., sp. nov., a halophilic Bacteroidetes from mesopelagic Southwest Indian Ocean with higher carbohydrate metabolic potential.</title>
        <authorList>
            <person name="Chen B."/>
            <person name="Zhang M."/>
            <person name="Lin D."/>
            <person name="Ye J."/>
            <person name="Tang K."/>
        </authorList>
    </citation>
    <scope>NUCLEOTIDE SEQUENCE</scope>
    <source>
        <strain evidence="9">TK19036</strain>
    </source>
</reference>
<dbReference type="Gene3D" id="1.10.1740.10">
    <property type="match status" value="1"/>
</dbReference>
<dbReference type="InterPro" id="IPR013249">
    <property type="entry name" value="RNA_pol_sigma70_r4_t2"/>
</dbReference>
<dbReference type="SUPFAM" id="SSF88946">
    <property type="entry name" value="Sigma2 domain of RNA polymerase sigma factors"/>
    <property type="match status" value="1"/>
</dbReference>
<keyword evidence="2 6" id="KW-0805">Transcription regulation</keyword>
<evidence type="ECO:0000256" key="4">
    <source>
        <dbReference type="ARBA" id="ARBA00023125"/>
    </source>
</evidence>
<evidence type="ECO:0000313" key="9">
    <source>
        <dbReference type="EMBL" id="WKN39824.1"/>
    </source>
</evidence>
<dbReference type="InterPro" id="IPR039425">
    <property type="entry name" value="RNA_pol_sigma-70-like"/>
</dbReference>
<accession>A0AA49JJJ3</accession>
<reference evidence="9" key="1">
    <citation type="journal article" date="2023" name="Comput. Struct. Biotechnol. J.">
        <title>Discovery of a novel marine Bacteroidetes with a rich repertoire of carbohydrate-active enzymes.</title>
        <authorList>
            <person name="Chen B."/>
            <person name="Liu G."/>
            <person name="Chen Q."/>
            <person name="Wang H."/>
            <person name="Liu L."/>
            <person name="Tang K."/>
        </authorList>
    </citation>
    <scope>NUCLEOTIDE SEQUENCE</scope>
    <source>
        <strain evidence="9">TK19036</strain>
    </source>
</reference>
<keyword evidence="3 6" id="KW-0731">Sigma factor</keyword>
<evidence type="ECO:0000256" key="3">
    <source>
        <dbReference type="ARBA" id="ARBA00023082"/>
    </source>
</evidence>
<dbReference type="EMBL" id="CP120682">
    <property type="protein sequence ID" value="WKN39824.1"/>
    <property type="molecule type" value="Genomic_DNA"/>
</dbReference>
<organism evidence="9">
    <name type="scientific">Roseihalotalea indica</name>
    <dbReference type="NCBI Taxonomy" id="2867963"/>
    <lineage>
        <taxon>Bacteria</taxon>
        <taxon>Pseudomonadati</taxon>
        <taxon>Bacteroidota</taxon>
        <taxon>Cytophagia</taxon>
        <taxon>Cytophagales</taxon>
        <taxon>Catalimonadaceae</taxon>
        <taxon>Roseihalotalea</taxon>
    </lineage>
</organism>
<evidence type="ECO:0000259" key="8">
    <source>
        <dbReference type="Pfam" id="PF08281"/>
    </source>
</evidence>
<feature type="domain" description="RNA polymerase sigma-70 region 2" evidence="7">
    <location>
        <begin position="35"/>
        <end position="102"/>
    </location>
</feature>
<name>A0AA49JJJ3_9BACT</name>
<dbReference type="PANTHER" id="PTHR43133">
    <property type="entry name" value="RNA POLYMERASE ECF-TYPE SIGMA FACTO"/>
    <property type="match status" value="1"/>
</dbReference>
<dbReference type="PANTHER" id="PTHR43133:SF51">
    <property type="entry name" value="RNA POLYMERASE SIGMA FACTOR"/>
    <property type="match status" value="1"/>
</dbReference>
<dbReference type="GO" id="GO:0016987">
    <property type="term" value="F:sigma factor activity"/>
    <property type="evidence" value="ECO:0007669"/>
    <property type="project" value="UniProtKB-KW"/>
</dbReference>
<dbReference type="PROSITE" id="PS01063">
    <property type="entry name" value="SIGMA70_ECF"/>
    <property type="match status" value="1"/>
</dbReference>
<dbReference type="Gene3D" id="1.10.10.10">
    <property type="entry name" value="Winged helix-like DNA-binding domain superfamily/Winged helix DNA-binding domain"/>
    <property type="match status" value="1"/>
</dbReference>
<dbReference type="CDD" id="cd06171">
    <property type="entry name" value="Sigma70_r4"/>
    <property type="match status" value="1"/>
</dbReference>
<dbReference type="InterPro" id="IPR036388">
    <property type="entry name" value="WH-like_DNA-bd_sf"/>
</dbReference>
<evidence type="ECO:0000256" key="1">
    <source>
        <dbReference type="ARBA" id="ARBA00010641"/>
    </source>
</evidence>
<evidence type="ECO:0000259" key="7">
    <source>
        <dbReference type="Pfam" id="PF04542"/>
    </source>
</evidence>
<dbReference type="Pfam" id="PF08281">
    <property type="entry name" value="Sigma70_r4_2"/>
    <property type="match status" value="1"/>
</dbReference>
<evidence type="ECO:0000256" key="6">
    <source>
        <dbReference type="RuleBase" id="RU000716"/>
    </source>
</evidence>
<dbReference type="InterPro" id="IPR013324">
    <property type="entry name" value="RNA_pol_sigma_r3/r4-like"/>
</dbReference>
<keyword evidence="4 6" id="KW-0238">DNA-binding</keyword>
<keyword evidence="5 6" id="KW-0804">Transcription</keyword>
<dbReference type="AlphaFoldDB" id="A0AA49JJJ3"/>